<dbReference type="SUPFAM" id="SSF88713">
    <property type="entry name" value="Glycoside hydrolase/deacetylase"/>
    <property type="match status" value="1"/>
</dbReference>
<evidence type="ECO:0000256" key="5">
    <source>
        <dbReference type="ARBA" id="ARBA00023295"/>
    </source>
</evidence>
<dbReference type="PROSITE" id="PS51677">
    <property type="entry name" value="NODB"/>
    <property type="match status" value="1"/>
</dbReference>
<dbReference type="Proteomes" id="UP000199087">
    <property type="component" value="Unassembled WGS sequence"/>
</dbReference>
<dbReference type="PROSITE" id="PS51910">
    <property type="entry name" value="GH18_2"/>
    <property type="match status" value="1"/>
</dbReference>
<dbReference type="InterPro" id="IPR011330">
    <property type="entry name" value="Glyco_hydro/deAcase_b/a-brl"/>
</dbReference>
<proteinExistence type="inferred from homology"/>
<dbReference type="PANTHER" id="PTHR43630">
    <property type="entry name" value="POLY-BETA-1,6-N-ACETYL-D-GLUCOSAMINE SYNTHASE"/>
    <property type="match status" value="1"/>
</dbReference>
<dbReference type="OrthoDB" id="9766299at2"/>
<evidence type="ECO:0000313" key="10">
    <source>
        <dbReference type="EMBL" id="CRK80795.1"/>
    </source>
</evidence>
<dbReference type="GO" id="GO:0016757">
    <property type="term" value="F:glycosyltransferase activity"/>
    <property type="evidence" value="ECO:0007669"/>
    <property type="project" value="UniProtKB-KW"/>
</dbReference>
<evidence type="ECO:0000259" key="8">
    <source>
        <dbReference type="PROSITE" id="PS51677"/>
    </source>
</evidence>
<accession>A0A0U1NS87</accession>
<dbReference type="GO" id="GO:0004553">
    <property type="term" value="F:hydrolase activity, hydrolyzing O-glycosyl compounds"/>
    <property type="evidence" value="ECO:0007669"/>
    <property type="project" value="InterPro"/>
</dbReference>
<evidence type="ECO:0000256" key="2">
    <source>
        <dbReference type="ARBA" id="ARBA00022676"/>
    </source>
</evidence>
<dbReference type="InterPro" id="IPR018639">
    <property type="entry name" value="DUF2062"/>
</dbReference>
<dbReference type="InterPro" id="IPR001223">
    <property type="entry name" value="Glyco_hydro18_cat"/>
</dbReference>
<evidence type="ECO:0000259" key="9">
    <source>
        <dbReference type="PROSITE" id="PS51910"/>
    </source>
</evidence>
<dbReference type="PROSITE" id="PS01095">
    <property type="entry name" value="GH18_1"/>
    <property type="match status" value="1"/>
</dbReference>
<dbReference type="GO" id="GO:0005975">
    <property type="term" value="P:carbohydrate metabolic process"/>
    <property type="evidence" value="ECO:0007669"/>
    <property type="project" value="InterPro"/>
</dbReference>
<dbReference type="Pfam" id="PF01522">
    <property type="entry name" value="Polysacc_deac_1"/>
    <property type="match status" value="1"/>
</dbReference>
<evidence type="ECO:0000313" key="11">
    <source>
        <dbReference type="Proteomes" id="UP000199087"/>
    </source>
</evidence>
<dbReference type="GO" id="GO:0008061">
    <property type="term" value="F:chitin binding"/>
    <property type="evidence" value="ECO:0007669"/>
    <property type="project" value="InterPro"/>
</dbReference>
<keyword evidence="11" id="KW-1185">Reference proteome</keyword>
<gene>
    <name evidence="10" type="ORF">BN000_00683</name>
</gene>
<dbReference type="Gene3D" id="3.20.20.370">
    <property type="entry name" value="Glycoside hydrolase/deacetylase"/>
    <property type="match status" value="1"/>
</dbReference>
<evidence type="ECO:0000256" key="7">
    <source>
        <dbReference type="SAM" id="Phobius"/>
    </source>
</evidence>
<name>A0A0U1NS87_9BACI</name>
<dbReference type="InterPro" id="IPR001173">
    <property type="entry name" value="Glyco_trans_2-like"/>
</dbReference>
<dbReference type="InterPro" id="IPR029044">
    <property type="entry name" value="Nucleotide-diphossugar_trans"/>
</dbReference>
<dbReference type="InterPro" id="IPR011583">
    <property type="entry name" value="Chitinase_II/V-like_cat"/>
</dbReference>
<dbReference type="GO" id="GO:0016810">
    <property type="term" value="F:hydrolase activity, acting on carbon-nitrogen (but not peptide) bonds"/>
    <property type="evidence" value="ECO:0007669"/>
    <property type="project" value="InterPro"/>
</dbReference>
<dbReference type="InterPro" id="IPR017853">
    <property type="entry name" value="GH"/>
</dbReference>
<dbReference type="Gene3D" id="3.10.50.10">
    <property type="match status" value="1"/>
</dbReference>
<keyword evidence="7" id="KW-0812">Transmembrane</keyword>
<feature type="transmembrane region" description="Helical" evidence="7">
    <location>
        <begin position="1135"/>
        <end position="1154"/>
    </location>
</feature>
<dbReference type="Pfam" id="PF00535">
    <property type="entry name" value="Glycos_transf_2"/>
    <property type="match status" value="1"/>
</dbReference>
<feature type="transmembrane region" description="Helical" evidence="7">
    <location>
        <begin position="43"/>
        <end position="68"/>
    </location>
</feature>
<evidence type="ECO:0000256" key="1">
    <source>
        <dbReference type="ARBA" id="ARBA00006739"/>
    </source>
</evidence>
<reference evidence="11" key="1">
    <citation type="submission" date="2015-05" db="EMBL/GenBank/DDBJ databases">
        <authorList>
            <person name="Urmite Genomes"/>
        </authorList>
    </citation>
    <scope>NUCLEOTIDE SEQUENCE [LARGE SCALE GENOMIC DNA]</scope>
    <source>
        <strain evidence="11">LF1</strain>
    </source>
</reference>
<dbReference type="CDD" id="cd06423">
    <property type="entry name" value="CESA_like"/>
    <property type="match status" value="1"/>
</dbReference>
<dbReference type="Pfam" id="PF00704">
    <property type="entry name" value="Glyco_hydro_18"/>
    <property type="match status" value="1"/>
</dbReference>
<keyword evidence="7" id="KW-0472">Membrane</keyword>
<organism evidence="10 11">
    <name type="scientific">Neobacillus massiliamazoniensis</name>
    <dbReference type="NCBI Taxonomy" id="1499688"/>
    <lineage>
        <taxon>Bacteria</taxon>
        <taxon>Bacillati</taxon>
        <taxon>Bacillota</taxon>
        <taxon>Bacilli</taxon>
        <taxon>Bacillales</taxon>
        <taxon>Bacillaceae</taxon>
        <taxon>Neobacillus</taxon>
    </lineage>
</organism>
<dbReference type="SUPFAM" id="SSF51445">
    <property type="entry name" value="(Trans)glycosidases"/>
    <property type="match status" value="1"/>
</dbReference>
<feature type="domain" description="GH18" evidence="9">
    <location>
        <begin position="240"/>
        <end position="544"/>
    </location>
</feature>
<keyword evidence="4 6" id="KW-0378">Hydrolase</keyword>
<keyword evidence="2" id="KW-0328">Glycosyltransferase</keyword>
<dbReference type="SUPFAM" id="SSF53448">
    <property type="entry name" value="Nucleotide-diphospho-sugar transferases"/>
    <property type="match status" value="1"/>
</dbReference>
<dbReference type="AlphaFoldDB" id="A0A0U1NS87"/>
<dbReference type="RefSeq" id="WP_090630845.1">
    <property type="nucleotide sequence ID" value="NZ_CVRB01000001.1"/>
</dbReference>
<dbReference type="Gene3D" id="3.90.550.10">
    <property type="entry name" value="Spore Coat Polysaccharide Biosynthesis Protein SpsA, Chain A"/>
    <property type="match status" value="1"/>
</dbReference>
<feature type="transmembrane region" description="Helical" evidence="7">
    <location>
        <begin position="1160"/>
        <end position="1179"/>
    </location>
</feature>
<evidence type="ECO:0000256" key="3">
    <source>
        <dbReference type="ARBA" id="ARBA00022679"/>
    </source>
</evidence>
<dbReference type="InterPro" id="IPR002509">
    <property type="entry name" value="NODB_dom"/>
</dbReference>
<keyword evidence="5 6" id="KW-0326">Glycosidase</keyword>
<dbReference type="Gene3D" id="3.20.20.80">
    <property type="entry name" value="Glycosidases"/>
    <property type="match status" value="1"/>
</dbReference>
<evidence type="ECO:0000256" key="6">
    <source>
        <dbReference type="RuleBase" id="RU000489"/>
    </source>
</evidence>
<dbReference type="PANTHER" id="PTHR43630:SF1">
    <property type="entry name" value="POLY-BETA-1,6-N-ACETYL-D-GLUCOSAMINE SYNTHASE"/>
    <property type="match status" value="1"/>
</dbReference>
<protein>
    <submittedName>
        <fullName evidence="10">Group-specific protein</fullName>
    </submittedName>
</protein>
<dbReference type="SMART" id="SM00636">
    <property type="entry name" value="Glyco_18"/>
    <property type="match status" value="1"/>
</dbReference>
<keyword evidence="7" id="KW-1133">Transmembrane helix</keyword>
<sequence length="1244" mass="140800">MNRVFRWIVRSWFAPVTGSGGAVASSLGFFLSFLPLYSLRIPLLLVLSLLFRLNIVALFLGTLIPIFIPMIRHLPFLNLHVLEEHFPTLASMNSWLFSTINHKMHFSPSIAIGILGGGIGLVCYFFFHWFYNLGLKKKERKQEHVFLDPAKRRWSIIKRISAGFTIFIVLVSIIFIESLNTDPVLPGLQLNKRAASSGIDPINQRLSEEQLASQLQNINPSPLIQKDNGQRNNNQMAGKQEVFGFYVNWDVNSKTSFKKNINSITTLIPEWLQLTPELTFKSSTDSSISLEAKAHHIKILPLVNNYINNKWDSETLHRVFTTPGAEDLFIKNLLAYVRTNNFDGINVDFENINENDKANFTQFMGKLSEQFHQHGLMVTMDIPPMNNSYNYASLATDVDRMIVMLYDQHTSLTKPGPVAPSDWVKESLNQLHIPSQKLILSLGSYGYDWEENSNQPADTMTFGDILNLGIGTNLQIYWNKQAGNPYLRYKIDGKKHIVWFLDAATFYNQMKVAIDSGSKGIAIWRLGSEDPSIWNFINKPQEIQNPANAMKTLVSPELVHYTGAGEILKIVSQPENGKRTIQSNSNGIIQEETYTTLPKPFEVVRYGKPKTKEVALTFDDGPDPIYTPQILDILDKNHIKGTFFMVGRNAELHPELIERMYKEGHEIGSHTFTHPDIASTTPFQTKMELNANQRLFEEITGHSMNLFRPPYVADAEPNTRSELLPILRAQDMGYTMVGELIDPNDWQKPSSNEIVKRVLDQLPNGNVILLHDAGGDRSNTVKALPIIIKELKKRGYTFTTVGHLIGKSDSQIMPPANQDSTYFVYDKAVFKVLQGWRLGLSFLFYSAIILGILRLVLFVFLSRKQVKSYKQTLIDPGFTPFVSVVIAAYNEEKVICKTIDSILSSDYRNFEVLIIDDGSKDHTADVVQETYPDNPLIRLIKKTNGGKSSAVNLGFKEAQGEIVVALDADTLIAENAISLLVNHFKNENVAAVSGNVKVGNKGNLLTNWQHIEYVTGFNLERRAFAALNCITVVPGAIGAWRKTAVEDAGYFKEDTLAEDTDITLTLLRQGKKIEFEEKAYAFTEVPEDIKSLAKQRYRWVFGTLQCLWKHRDALFNKKHKSLGYIGLPNMWLFQYIYQTISPIADILFVIALFGEHPGKAAIGYILFYMLDFVTSLYAFKLEKEDPKPLGSLFLQRILYKQLMTYVVIKSIFSAMKGVTVGWNKLKRKGNVTQETSISKVKENM</sequence>
<feature type="domain" description="NodB homology" evidence="8">
    <location>
        <begin position="612"/>
        <end position="799"/>
    </location>
</feature>
<dbReference type="STRING" id="1499688.BN000_00683"/>
<dbReference type="CDD" id="cd10962">
    <property type="entry name" value="CE4_GT2-like"/>
    <property type="match status" value="1"/>
</dbReference>
<dbReference type="InterPro" id="IPR029070">
    <property type="entry name" value="Chitinase_insertion_sf"/>
</dbReference>
<keyword evidence="3" id="KW-0808">Transferase</keyword>
<feature type="transmembrane region" description="Helical" evidence="7">
    <location>
        <begin position="156"/>
        <end position="176"/>
    </location>
</feature>
<feature type="transmembrane region" description="Helical" evidence="7">
    <location>
        <begin position="12"/>
        <end position="36"/>
    </location>
</feature>
<feature type="transmembrane region" description="Helical" evidence="7">
    <location>
        <begin position="110"/>
        <end position="135"/>
    </location>
</feature>
<comment type="similarity">
    <text evidence="1">Belongs to the glycosyltransferase 2 family.</text>
</comment>
<feature type="transmembrane region" description="Helical" evidence="7">
    <location>
        <begin position="842"/>
        <end position="861"/>
    </location>
</feature>
<evidence type="ECO:0000256" key="4">
    <source>
        <dbReference type="ARBA" id="ARBA00022801"/>
    </source>
</evidence>
<dbReference type="InterPro" id="IPR001579">
    <property type="entry name" value="Glyco_hydro_18_chit_AS"/>
</dbReference>
<dbReference type="EMBL" id="CVRB01000001">
    <property type="protein sequence ID" value="CRK80795.1"/>
    <property type="molecule type" value="Genomic_DNA"/>
</dbReference>
<dbReference type="Pfam" id="PF09835">
    <property type="entry name" value="DUF2062"/>
    <property type="match status" value="1"/>
</dbReference>